<name>A0A6A7A7Y4_9PLEO</name>
<evidence type="ECO:0000313" key="1">
    <source>
        <dbReference type="EMBL" id="KAF2828807.1"/>
    </source>
</evidence>
<evidence type="ECO:0000313" key="2">
    <source>
        <dbReference type="Proteomes" id="UP000799424"/>
    </source>
</evidence>
<keyword evidence="2" id="KW-1185">Reference proteome</keyword>
<dbReference type="Proteomes" id="UP000799424">
    <property type="component" value="Unassembled WGS sequence"/>
</dbReference>
<gene>
    <name evidence="1" type="ORF">CC86DRAFT_275953</name>
</gene>
<feature type="non-terminal residue" evidence="1">
    <location>
        <position position="99"/>
    </location>
</feature>
<evidence type="ECO:0008006" key="3">
    <source>
        <dbReference type="Google" id="ProtNLM"/>
    </source>
</evidence>
<reference evidence="1" key="1">
    <citation type="journal article" date="2020" name="Stud. Mycol.">
        <title>101 Dothideomycetes genomes: a test case for predicting lifestyles and emergence of pathogens.</title>
        <authorList>
            <person name="Haridas S."/>
            <person name="Albert R."/>
            <person name="Binder M."/>
            <person name="Bloem J."/>
            <person name="Labutti K."/>
            <person name="Salamov A."/>
            <person name="Andreopoulos B."/>
            <person name="Baker S."/>
            <person name="Barry K."/>
            <person name="Bills G."/>
            <person name="Bluhm B."/>
            <person name="Cannon C."/>
            <person name="Castanera R."/>
            <person name="Culley D."/>
            <person name="Daum C."/>
            <person name="Ezra D."/>
            <person name="Gonzalez J."/>
            <person name="Henrissat B."/>
            <person name="Kuo A."/>
            <person name="Liang C."/>
            <person name="Lipzen A."/>
            <person name="Lutzoni F."/>
            <person name="Magnuson J."/>
            <person name="Mondo S."/>
            <person name="Nolan M."/>
            <person name="Ohm R."/>
            <person name="Pangilinan J."/>
            <person name="Park H.-J."/>
            <person name="Ramirez L."/>
            <person name="Alfaro M."/>
            <person name="Sun H."/>
            <person name="Tritt A."/>
            <person name="Yoshinaga Y."/>
            <person name="Zwiers L.-H."/>
            <person name="Turgeon B."/>
            <person name="Goodwin S."/>
            <person name="Spatafora J."/>
            <person name="Crous P."/>
            <person name="Grigoriev I."/>
        </authorList>
    </citation>
    <scope>NUCLEOTIDE SEQUENCE</scope>
    <source>
        <strain evidence="1">CBS 113818</strain>
    </source>
</reference>
<dbReference type="EMBL" id="MU006222">
    <property type="protein sequence ID" value="KAF2828807.1"/>
    <property type="molecule type" value="Genomic_DNA"/>
</dbReference>
<dbReference type="AlphaFoldDB" id="A0A6A7A7Y4"/>
<dbReference type="OrthoDB" id="3940997at2759"/>
<accession>A0A6A7A7Y4</accession>
<sequence>LDRARQQADSINKYDSYFDILHQKIREYGIEERLTYNMDEKGFMIGVQIKSKRVFSKAVWAKNGAKAAIQDGNKEWITIVPTICADGTVLFTTIIYPSK</sequence>
<protein>
    <recommendedName>
        <fullName evidence="3">DDE-1 domain-containing protein</fullName>
    </recommendedName>
</protein>
<proteinExistence type="predicted"/>
<organism evidence="1 2">
    <name type="scientific">Ophiobolus disseminans</name>
    <dbReference type="NCBI Taxonomy" id="1469910"/>
    <lineage>
        <taxon>Eukaryota</taxon>
        <taxon>Fungi</taxon>
        <taxon>Dikarya</taxon>
        <taxon>Ascomycota</taxon>
        <taxon>Pezizomycotina</taxon>
        <taxon>Dothideomycetes</taxon>
        <taxon>Pleosporomycetidae</taxon>
        <taxon>Pleosporales</taxon>
        <taxon>Pleosporineae</taxon>
        <taxon>Phaeosphaeriaceae</taxon>
        <taxon>Ophiobolus</taxon>
    </lineage>
</organism>
<feature type="non-terminal residue" evidence="1">
    <location>
        <position position="1"/>
    </location>
</feature>